<protein>
    <submittedName>
        <fullName evidence="1">Uncharacterized protein</fullName>
    </submittedName>
</protein>
<sequence>MRESAVGSDL</sequence>
<proteinExistence type="predicted"/>
<name>A0A0A9FBR7_ARUDO</name>
<accession>A0A0A9FBR7</accession>
<dbReference type="EMBL" id="GBRH01188094">
    <property type="protein sequence ID" value="JAE09802.1"/>
    <property type="molecule type" value="Transcribed_RNA"/>
</dbReference>
<evidence type="ECO:0000313" key="1">
    <source>
        <dbReference type="EMBL" id="JAE09802.1"/>
    </source>
</evidence>
<organism evidence="1">
    <name type="scientific">Arundo donax</name>
    <name type="common">Giant reed</name>
    <name type="synonym">Donax arundinaceus</name>
    <dbReference type="NCBI Taxonomy" id="35708"/>
    <lineage>
        <taxon>Eukaryota</taxon>
        <taxon>Viridiplantae</taxon>
        <taxon>Streptophyta</taxon>
        <taxon>Embryophyta</taxon>
        <taxon>Tracheophyta</taxon>
        <taxon>Spermatophyta</taxon>
        <taxon>Magnoliopsida</taxon>
        <taxon>Liliopsida</taxon>
        <taxon>Poales</taxon>
        <taxon>Poaceae</taxon>
        <taxon>PACMAD clade</taxon>
        <taxon>Arundinoideae</taxon>
        <taxon>Arundineae</taxon>
        <taxon>Arundo</taxon>
    </lineage>
</organism>
<reference evidence="1" key="2">
    <citation type="journal article" date="2015" name="Data Brief">
        <title>Shoot transcriptome of the giant reed, Arundo donax.</title>
        <authorList>
            <person name="Barrero R.A."/>
            <person name="Guerrero F.D."/>
            <person name="Moolhuijzen P."/>
            <person name="Goolsby J.A."/>
            <person name="Tidwell J."/>
            <person name="Bellgard S.E."/>
            <person name="Bellgard M.I."/>
        </authorList>
    </citation>
    <scope>NUCLEOTIDE SEQUENCE</scope>
    <source>
        <tissue evidence="1">Shoot tissue taken approximately 20 cm above the soil surface</tissue>
    </source>
</reference>
<reference evidence="1" key="1">
    <citation type="submission" date="2014-09" db="EMBL/GenBank/DDBJ databases">
        <authorList>
            <person name="Magalhaes I.L.F."/>
            <person name="Oliveira U."/>
            <person name="Santos F.R."/>
            <person name="Vidigal T.H.D.A."/>
            <person name="Brescovit A.D."/>
            <person name="Santos A.J."/>
        </authorList>
    </citation>
    <scope>NUCLEOTIDE SEQUENCE</scope>
    <source>
        <tissue evidence="1">Shoot tissue taken approximately 20 cm above the soil surface</tissue>
    </source>
</reference>